<dbReference type="PhylomeDB" id="B4NII0"/>
<reference evidence="5 6" key="1">
    <citation type="journal article" date="2007" name="Nature">
        <title>Evolution of genes and genomes on the Drosophila phylogeny.</title>
        <authorList>
            <consortium name="Drosophila 12 Genomes Consortium"/>
            <person name="Clark A.G."/>
            <person name="Eisen M.B."/>
            <person name="Smith D.R."/>
            <person name="Bergman C.M."/>
            <person name="Oliver B."/>
            <person name="Markow T.A."/>
            <person name="Kaufman T.C."/>
            <person name="Kellis M."/>
            <person name="Gelbart W."/>
            <person name="Iyer V.N."/>
            <person name="Pollard D.A."/>
            <person name="Sackton T.B."/>
            <person name="Larracuente A.M."/>
            <person name="Singh N.D."/>
            <person name="Abad J.P."/>
            <person name="Abt D.N."/>
            <person name="Adryan B."/>
            <person name="Aguade M."/>
            <person name="Akashi H."/>
            <person name="Anderson W.W."/>
            <person name="Aquadro C.F."/>
            <person name="Ardell D.H."/>
            <person name="Arguello R."/>
            <person name="Artieri C.G."/>
            <person name="Barbash D.A."/>
            <person name="Barker D."/>
            <person name="Barsanti P."/>
            <person name="Batterham P."/>
            <person name="Batzoglou S."/>
            <person name="Begun D."/>
            <person name="Bhutkar A."/>
            <person name="Blanco E."/>
            <person name="Bosak S.A."/>
            <person name="Bradley R.K."/>
            <person name="Brand A.D."/>
            <person name="Brent M.R."/>
            <person name="Brooks A.N."/>
            <person name="Brown R.H."/>
            <person name="Butlin R.K."/>
            <person name="Caggese C."/>
            <person name="Calvi B.R."/>
            <person name="Bernardo de Carvalho A."/>
            <person name="Caspi A."/>
            <person name="Castrezana S."/>
            <person name="Celniker S.E."/>
            <person name="Chang J.L."/>
            <person name="Chapple C."/>
            <person name="Chatterji S."/>
            <person name="Chinwalla A."/>
            <person name="Civetta A."/>
            <person name="Clifton S.W."/>
            <person name="Comeron J.M."/>
            <person name="Costello J.C."/>
            <person name="Coyne J.A."/>
            <person name="Daub J."/>
            <person name="David R.G."/>
            <person name="Delcher A.L."/>
            <person name="Delehaunty K."/>
            <person name="Do C.B."/>
            <person name="Ebling H."/>
            <person name="Edwards K."/>
            <person name="Eickbush T."/>
            <person name="Evans J.D."/>
            <person name="Filipski A."/>
            <person name="Findeiss S."/>
            <person name="Freyhult E."/>
            <person name="Fulton L."/>
            <person name="Fulton R."/>
            <person name="Garcia A.C."/>
            <person name="Gardiner A."/>
            <person name="Garfield D.A."/>
            <person name="Garvin B.E."/>
            <person name="Gibson G."/>
            <person name="Gilbert D."/>
            <person name="Gnerre S."/>
            <person name="Godfrey J."/>
            <person name="Good R."/>
            <person name="Gotea V."/>
            <person name="Gravely B."/>
            <person name="Greenberg A.J."/>
            <person name="Griffiths-Jones S."/>
            <person name="Gross S."/>
            <person name="Guigo R."/>
            <person name="Gustafson E.A."/>
            <person name="Haerty W."/>
            <person name="Hahn M.W."/>
            <person name="Halligan D.L."/>
            <person name="Halpern A.L."/>
            <person name="Halter G.M."/>
            <person name="Han M.V."/>
            <person name="Heger A."/>
            <person name="Hillier L."/>
            <person name="Hinrichs A.S."/>
            <person name="Holmes I."/>
            <person name="Hoskins R.A."/>
            <person name="Hubisz M.J."/>
            <person name="Hultmark D."/>
            <person name="Huntley M.A."/>
            <person name="Jaffe D.B."/>
            <person name="Jagadeeshan S."/>
            <person name="Jeck W.R."/>
            <person name="Johnson J."/>
            <person name="Jones C.D."/>
            <person name="Jordan W.C."/>
            <person name="Karpen G.H."/>
            <person name="Kataoka E."/>
            <person name="Keightley P.D."/>
            <person name="Kheradpour P."/>
            <person name="Kirkness E.F."/>
            <person name="Koerich L.B."/>
            <person name="Kristiansen K."/>
            <person name="Kudrna D."/>
            <person name="Kulathinal R.J."/>
            <person name="Kumar S."/>
            <person name="Kwok R."/>
            <person name="Lander E."/>
            <person name="Langley C.H."/>
            <person name="Lapoint R."/>
            <person name="Lazzaro B.P."/>
            <person name="Lee S.J."/>
            <person name="Levesque L."/>
            <person name="Li R."/>
            <person name="Lin C.F."/>
            <person name="Lin M.F."/>
            <person name="Lindblad-Toh K."/>
            <person name="Llopart A."/>
            <person name="Long M."/>
            <person name="Low L."/>
            <person name="Lozovsky E."/>
            <person name="Lu J."/>
            <person name="Luo M."/>
            <person name="Machado C.A."/>
            <person name="Makalowski W."/>
            <person name="Marzo M."/>
            <person name="Matsuda M."/>
            <person name="Matzkin L."/>
            <person name="McAllister B."/>
            <person name="McBride C.S."/>
            <person name="McKernan B."/>
            <person name="McKernan K."/>
            <person name="Mendez-Lago M."/>
            <person name="Minx P."/>
            <person name="Mollenhauer M.U."/>
            <person name="Montooth K."/>
            <person name="Mount S.M."/>
            <person name="Mu X."/>
            <person name="Myers E."/>
            <person name="Negre B."/>
            <person name="Newfeld S."/>
            <person name="Nielsen R."/>
            <person name="Noor M.A."/>
            <person name="O'Grady P."/>
            <person name="Pachter L."/>
            <person name="Papaceit M."/>
            <person name="Parisi M.J."/>
            <person name="Parisi M."/>
            <person name="Parts L."/>
            <person name="Pedersen J.S."/>
            <person name="Pesole G."/>
            <person name="Phillippy A.M."/>
            <person name="Ponting C.P."/>
            <person name="Pop M."/>
            <person name="Porcelli D."/>
            <person name="Powell J.R."/>
            <person name="Prohaska S."/>
            <person name="Pruitt K."/>
            <person name="Puig M."/>
            <person name="Quesneville H."/>
            <person name="Ram K.R."/>
            <person name="Rand D."/>
            <person name="Rasmussen M.D."/>
            <person name="Reed L.K."/>
            <person name="Reenan R."/>
            <person name="Reily A."/>
            <person name="Remington K.A."/>
            <person name="Rieger T.T."/>
            <person name="Ritchie M.G."/>
            <person name="Robin C."/>
            <person name="Rogers Y.H."/>
            <person name="Rohde C."/>
            <person name="Rozas J."/>
            <person name="Rubenfield M.J."/>
            <person name="Ruiz A."/>
            <person name="Russo S."/>
            <person name="Salzberg S.L."/>
            <person name="Sanchez-Gracia A."/>
            <person name="Saranga D.J."/>
            <person name="Sato H."/>
            <person name="Schaeffer S.W."/>
            <person name="Schatz M.C."/>
            <person name="Schlenke T."/>
            <person name="Schwartz R."/>
            <person name="Segarra C."/>
            <person name="Singh R.S."/>
            <person name="Sirot L."/>
            <person name="Sirota M."/>
            <person name="Sisneros N.B."/>
            <person name="Smith C.D."/>
            <person name="Smith T.F."/>
            <person name="Spieth J."/>
            <person name="Stage D.E."/>
            <person name="Stark A."/>
            <person name="Stephan W."/>
            <person name="Strausberg R.L."/>
            <person name="Strempel S."/>
            <person name="Sturgill D."/>
            <person name="Sutton G."/>
            <person name="Sutton G.G."/>
            <person name="Tao W."/>
            <person name="Teichmann S."/>
            <person name="Tobari Y.N."/>
            <person name="Tomimura Y."/>
            <person name="Tsolas J.M."/>
            <person name="Valente V.L."/>
            <person name="Venter E."/>
            <person name="Venter J.C."/>
            <person name="Vicario S."/>
            <person name="Vieira F.G."/>
            <person name="Vilella A.J."/>
            <person name="Villasante A."/>
            <person name="Walenz B."/>
            <person name="Wang J."/>
            <person name="Wasserman M."/>
            <person name="Watts T."/>
            <person name="Wilson D."/>
            <person name="Wilson R.K."/>
            <person name="Wing R.A."/>
            <person name="Wolfner M.F."/>
            <person name="Wong A."/>
            <person name="Wong G.K."/>
            <person name="Wu C.I."/>
            <person name="Wu G."/>
            <person name="Yamamoto D."/>
            <person name="Yang H.P."/>
            <person name="Yang S.P."/>
            <person name="Yorke J.A."/>
            <person name="Yoshida K."/>
            <person name="Zdobnov E."/>
            <person name="Zhang P."/>
            <person name="Zhang Y."/>
            <person name="Zimin A.V."/>
            <person name="Baldwin J."/>
            <person name="Abdouelleil A."/>
            <person name="Abdulkadir J."/>
            <person name="Abebe A."/>
            <person name="Abera B."/>
            <person name="Abreu J."/>
            <person name="Acer S.C."/>
            <person name="Aftuck L."/>
            <person name="Alexander A."/>
            <person name="An P."/>
            <person name="Anderson E."/>
            <person name="Anderson S."/>
            <person name="Arachi H."/>
            <person name="Azer M."/>
            <person name="Bachantsang P."/>
            <person name="Barry A."/>
            <person name="Bayul T."/>
            <person name="Berlin A."/>
            <person name="Bessette D."/>
            <person name="Bloom T."/>
            <person name="Blye J."/>
            <person name="Boguslavskiy L."/>
            <person name="Bonnet C."/>
            <person name="Boukhgalter B."/>
            <person name="Bourzgui I."/>
            <person name="Brown A."/>
            <person name="Cahill P."/>
            <person name="Channer S."/>
            <person name="Cheshatsang Y."/>
            <person name="Chuda L."/>
            <person name="Citroen M."/>
            <person name="Collymore A."/>
            <person name="Cooke P."/>
            <person name="Costello M."/>
            <person name="D'Aco K."/>
            <person name="Daza R."/>
            <person name="De Haan G."/>
            <person name="DeGray S."/>
            <person name="DeMaso C."/>
            <person name="Dhargay N."/>
            <person name="Dooley K."/>
            <person name="Dooley E."/>
            <person name="Doricent M."/>
            <person name="Dorje P."/>
            <person name="Dorjee K."/>
            <person name="Dupes A."/>
            <person name="Elong R."/>
            <person name="Falk J."/>
            <person name="Farina A."/>
            <person name="Faro S."/>
            <person name="Ferguson D."/>
            <person name="Fisher S."/>
            <person name="Foley C.D."/>
            <person name="Franke A."/>
            <person name="Friedrich D."/>
            <person name="Gadbois L."/>
            <person name="Gearin G."/>
            <person name="Gearin C.R."/>
            <person name="Giannoukos G."/>
            <person name="Goode T."/>
            <person name="Graham J."/>
            <person name="Grandbois E."/>
            <person name="Grewal S."/>
            <person name="Gyaltsen K."/>
            <person name="Hafez N."/>
            <person name="Hagos B."/>
            <person name="Hall J."/>
            <person name="Henson C."/>
            <person name="Hollinger A."/>
            <person name="Honan T."/>
            <person name="Huard M.D."/>
            <person name="Hughes L."/>
            <person name="Hurhula B."/>
            <person name="Husby M.E."/>
            <person name="Kamat A."/>
            <person name="Kanga B."/>
            <person name="Kashin S."/>
            <person name="Khazanovich D."/>
            <person name="Kisner P."/>
            <person name="Lance K."/>
            <person name="Lara M."/>
            <person name="Lee W."/>
            <person name="Lennon N."/>
            <person name="Letendre F."/>
            <person name="LeVine R."/>
            <person name="Lipovsky A."/>
            <person name="Liu X."/>
            <person name="Liu J."/>
            <person name="Liu S."/>
            <person name="Lokyitsang T."/>
            <person name="Lokyitsang Y."/>
            <person name="Lubonja R."/>
            <person name="Lui A."/>
            <person name="MacDonald P."/>
            <person name="Magnisalis V."/>
            <person name="Maru K."/>
            <person name="Matthews C."/>
            <person name="McCusker W."/>
            <person name="McDonough S."/>
            <person name="Mehta T."/>
            <person name="Meldrim J."/>
            <person name="Meneus L."/>
            <person name="Mihai O."/>
            <person name="Mihalev A."/>
            <person name="Mihova T."/>
            <person name="Mittelman R."/>
            <person name="Mlenga V."/>
            <person name="Montmayeur A."/>
            <person name="Mulrain L."/>
            <person name="Navidi A."/>
            <person name="Naylor J."/>
            <person name="Negash T."/>
            <person name="Nguyen T."/>
            <person name="Nguyen N."/>
            <person name="Nicol R."/>
            <person name="Norbu C."/>
            <person name="Norbu N."/>
            <person name="Novod N."/>
            <person name="O'Neill B."/>
            <person name="Osman S."/>
            <person name="Markiewicz E."/>
            <person name="Oyono O.L."/>
            <person name="Patti C."/>
            <person name="Phunkhang P."/>
            <person name="Pierre F."/>
            <person name="Priest M."/>
            <person name="Raghuraman S."/>
            <person name="Rege F."/>
            <person name="Reyes R."/>
            <person name="Rise C."/>
            <person name="Rogov P."/>
            <person name="Ross K."/>
            <person name="Ryan E."/>
            <person name="Settipalli S."/>
            <person name="Shea T."/>
            <person name="Sherpa N."/>
            <person name="Shi L."/>
            <person name="Shih D."/>
            <person name="Sparrow T."/>
            <person name="Spaulding J."/>
            <person name="Stalker J."/>
            <person name="Stange-Thomann N."/>
            <person name="Stavropoulos S."/>
            <person name="Stone C."/>
            <person name="Strader C."/>
            <person name="Tesfaye S."/>
            <person name="Thomson T."/>
            <person name="Thoulutsang Y."/>
            <person name="Thoulutsang D."/>
            <person name="Topham K."/>
            <person name="Topping I."/>
            <person name="Tsamla T."/>
            <person name="Vassiliev H."/>
            <person name="Vo A."/>
            <person name="Wangchuk T."/>
            <person name="Wangdi T."/>
            <person name="Weiand M."/>
            <person name="Wilkinson J."/>
            <person name="Wilson A."/>
            <person name="Yadav S."/>
            <person name="Young G."/>
            <person name="Yu Q."/>
            <person name="Zembek L."/>
            <person name="Zhong D."/>
            <person name="Zimmer A."/>
            <person name="Zwirko Z."/>
            <person name="Jaffe D.B."/>
            <person name="Alvarez P."/>
            <person name="Brockman W."/>
            <person name="Butler J."/>
            <person name="Chin C."/>
            <person name="Gnerre S."/>
            <person name="Grabherr M."/>
            <person name="Kleber M."/>
            <person name="Mauceli E."/>
            <person name="MacCallum I."/>
        </authorList>
    </citation>
    <scope>NUCLEOTIDE SEQUENCE [LARGE SCALE GENOMIC DNA]</scope>
    <source>
        <strain evidence="6">Tucson 14030-0811.24</strain>
    </source>
</reference>
<dbReference type="OrthoDB" id="6591956at2759"/>
<evidence type="ECO:0000313" key="6">
    <source>
        <dbReference type="Proteomes" id="UP000007798"/>
    </source>
</evidence>
<keyword evidence="1 4" id="KW-0732">Signal</keyword>
<dbReference type="InterPro" id="IPR010562">
    <property type="entry name" value="Haemolymph_juvenile_hormone-bd"/>
</dbReference>
<dbReference type="eggNOG" id="ENOG502T9GE">
    <property type="taxonomic scope" value="Eukaryota"/>
</dbReference>
<keyword evidence="2" id="KW-0090">Biological rhythms</keyword>
<evidence type="ECO:0008006" key="7">
    <source>
        <dbReference type="Google" id="ProtNLM"/>
    </source>
</evidence>
<dbReference type="AlphaFoldDB" id="B4NII0"/>
<evidence type="ECO:0000256" key="2">
    <source>
        <dbReference type="ARBA" id="ARBA00023108"/>
    </source>
</evidence>
<sequence>MRDLFQILLGLVFLTGLQCQKLPKGVSKCHYGDGQCLKDTANALIQNYRKGIPEIYLKTFDVVNVRDWVLVNDSQVGVAWYYFELFNQTNYGFENTTITEIKGFDKDPTLSKIEISGTIPKLIYKGQYNAKGRMLWMVNIESSGNSVSDFLNFQFHLTLKVRTEYRNNKRYMKIYELVPSITLDRWIQWLDDFFPENFDLTLAVNNLFNRNWVEFWNELEPSILRLFTTVFMDMFDELFYNIPYDDLFLQDDE</sequence>
<dbReference type="FunCoup" id="B4NII0">
    <property type="interactions" value="90"/>
</dbReference>
<dbReference type="InterPro" id="IPR038606">
    <property type="entry name" value="To_sf"/>
</dbReference>
<dbReference type="PANTHER" id="PTHR11008">
    <property type="entry name" value="PROTEIN TAKEOUT-LIKE PROTEIN"/>
    <property type="match status" value="1"/>
</dbReference>
<feature type="signal peptide" evidence="4">
    <location>
        <begin position="1"/>
        <end position="19"/>
    </location>
</feature>
<dbReference type="InParanoid" id="B4NII0"/>
<dbReference type="EMBL" id="CH964272">
    <property type="protein sequence ID" value="EDW84803.1"/>
    <property type="molecule type" value="Genomic_DNA"/>
</dbReference>
<feature type="chain" id="PRO_5002820096" description="Protein takeout-like" evidence="4">
    <location>
        <begin position="20"/>
        <end position="253"/>
    </location>
</feature>
<evidence type="ECO:0000313" key="5">
    <source>
        <dbReference type="EMBL" id="EDW84803.1"/>
    </source>
</evidence>
<gene>
    <name evidence="5" type="primary">Dwil\GK14312</name>
    <name evidence="5" type="ORF">Dwil_GK14312</name>
</gene>
<dbReference type="HOGENOM" id="CLU_069908_0_2_1"/>
<dbReference type="OMA" id="WIQWLEN"/>
<dbReference type="GO" id="GO:0007623">
    <property type="term" value="P:circadian rhythm"/>
    <property type="evidence" value="ECO:0007669"/>
    <property type="project" value="UniProtKB-ARBA"/>
</dbReference>
<proteinExistence type="inferred from homology"/>
<comment type="similarity">
    <text evidence="3">Belongs to the TO family.</text>
</comment>
<dbReference type="Pfam" id="PF06585">
    <property type="entry name" value="JHBP"/>
    <property type="match status" value="1"/>
</dbReference>
<organism evidence="5 6">
    <name type="scientific">Drosophila willistoni</name>
    <name type="common">Fruit fly</name>
    <dbReference type="NCBI Taxonomy" id="7260"/>
    <lineage>
        <taxon>Eukaryota</taxon>
        <taxon>Metazoa</taxon>
        <taxon>Ecdysozoa</taxon>
        <taxon>Arthropoda</taxon>
        <taxon>Hexapoda</taxon>
        <taxon>Insecta</taxon>
        <taxon>Pterygota</taxon>
        <taxon>Neoptera</taxon>
        <taxon>Endopterygota</taxon>
        <taxon>Diptera</taxon>
        <taxon>Brachycera</taxon>
        <taxon>Muscomorpha</taxon>
        <taxon>Ephydroidea</taxon>
        <taxon>Drosophilidae</taxon>
        <taxon>Drosophila</taxon>
        <taxon>Sophophora</taxon>
    </lineage>
</organism>
<dbReference type="Proteomes" id="UP000007798">
    <property type="component" value="Unassembled WGS sequence"/>
</dbReference>
<dbReference type="KEGG" id="dwi:6650320"/>
<dbReference type="Gene3D" id="3.15.10.30">
    <property type="entry name" value="Haemolymph juvenile hormone binding protein"/>
    <property type="match status" value="1"/>
</dbReference>
<evidence type="ECO:0000256" key="3">
    <source>
        <dbReference type="ARBA" id="ARBA00060902"/>
    </source>
</evidence>
<dbReference type="PANTHER" id="PTHR11008:SF32">
    <property type="entry name" value="CIRCADIAN CLOCK-CONTROLLED PROTEIN DAYWAKE-RELATED"/>
    <property type="match status" value="1"/>
</dbReference>
<evidence type="ECO:0000256" key="4">
    <source>
        <dbReference type="SAM" id="SignalP"/>
    </source>
</evidence>
<dbReference type="GO" id="GO:0005615">
    <property type="term" value="C:extracellular space"/>
    <property type="evidence" value="ECO:0007669"/>
    <property type="project" value="TreeGrafter"/>
</dbReference>
<dbReference type="SMR" id="B4NII0"/>
<keyword evidence="6" id="KW-1185">Reference proteome</keyword>
<dbReference type="FunFam" id="3.15.10.30:FF:000001">
    <property type="entry name" value="Takeout-like protein 1"/>
    <property type="match status" value="1"/>
</dbReference>
<evidence type="ECO:0000256" key="1">
    <source>
        <dbReference type="ARBA" id="ARBA00022729"/>
    </source>
</evidence>
<name>B4NII0_DROWI</name>
<protein>
    <recommendedName>
        <fullName evidence="7">Protein takeout-like</fullName>
    </recommendedName>
</protein>
<dbReference type="SMART" id="SM00700">
    <property type="entry name" value="JHBP"/>
    <property type="match status" value="1"/>
</dbReference>
<accession>B4NII0</accession>